<feature type="transmembrane region" description="Helical" evidence="1">
    <location>
        <begin position="1674"/>
        <end position="1698"/>
    </location>
</feature>
<evidence type="ECO:0000259" key="2">
    <source>
        <dbReference type="PROSITE" id="PS50994"/>
    </source>
</evidence>
<dbReference type="InterPro" id="IPR040676">
    <property type="entry name" value="DUF5641"/>
</dbReference>
<dbReference type="InterPro" id="IPR043502">
    <property type="entry name" value="DNA/RNA_pol_sf"/>
</dbReference>
<dbReference type="PROSITE" id="PS50994">
    <property type="entry name" value="INTEGRASE"/>
    <property type="match status" value="1"/>
</dbReference>
<dbReference type="InterPro" id="IPR001584">
    <property type="entry name" value="Integrase_cat-core"/>
</dbReference>
<organism evidence="3 4">
    <name type="scientific">Sitophilus oryzae</name>
    <name type="common">Rice weevil</name>
    <name type="synonym">Curculio oryzae</name>
    <dbReference type="NCBI Taxonomy" id="7048"/>
    <lineage>
        <taxon>Eukaryota</taxon>
        <taxon>Metazoa</taxon>
        <taxon>Ecdysozoa</taxon>
        <taxon>Arthropoda</taxon>
        <taxon>Hexapoda</taxon>
        <taxon>Insecta</taxon>
        <taxon>Pterygota</taxon>
        <taxon>Neoptera</taxon>
        <taxon>Endopterygota</taxon>
        <taxon>Coleoptera</taxon>
        <taxon>Polyphaga</taxon>
        <taxon>Cucujiformia</taxon>
        <taxon>Curculionidae</taxon>
        <taxon>Dryophthorinae</taxon>
        <taxon>Sitophilus</taxon>
    </lineage>
</organism>
<dbReference type="CDD" id="cd00303">
    <property type="entry name" value="retropepsin_like"/>
    <property type="match status" value="1"/>
</dbReference>
<dbReference type="Pfam" id="PF00078">
    <property type="entry name" value="RVT_1"/>
    <property type="match status" value="1"/>
</dbReference>
<keyword evidence="3" id="KW-1185">Reference proteome</keyword>
<dbReference type="InterPro" id="IPR041588">
    <property type="entry name" value="Integrase_H2C2"/>
</dbReference>
<dbReference type="InterPro" id="IPR043128">
    <property type="entry name" value="Rev_trsase/Diguanyl_cyclase"/>
</dbReference>
<feature type="domain" description="Integrase catalytic" evidence="2">
    <location>
        <begin position="1355"/>
        <end position="1548"/>
    </location>
</feature>
<dbReference type="InterPro" id="IPR008042">
    <property type="entry name" value="Retrotrans_Pao"/>
</dbReference>
<dbReference type="InParanoid" id="A0A6J2X9Z1"/>
<dbReference type="InterPro" id="IPR000477">
    <property type="entry name" value="RT_dom"/>
</dbReference>
<dbReference type="PANTHER" id="PTHR47331">
    <property type="entry name" value="PHD-TYPE DOMAIN-CONTAINING PROTEIN"/>
    <property type="match status" value="1"/>
</dbReference>
<reference evidence="4" key="1">
    <citation type="submission" date="2025-08" db="UniProtKB">
        <authorList>
            <consortium name="RefSeq"/>
        </authorList>
    </citation>
    <scope>IDENTIFICATION</scope>
    <source>
        <tissue evidence="4">Gonads</tissue>
    </source>
</reference>
<proteinExistence type="predicted"/>
<evidence type="ECO:0000313" key="4">
    <source>
        <dbReference type="RefSeq" id="XP_030747775.1"/>
    </source>
</evidence>
<dbReference type="GeneID" id="115876216"/>
<accession>A0A6J2X9Z1</accession>
<dbReference type="Proteomes" id="UP000504635">
    <property type="component" value="Unplaced"/>
</dbReference>
<dbReference type="PANTHER" id="PTHR47331:SF5">
    <property type="entry name" value="RIBONUCLEASE H"/>
    <property type="match status" value="1"/>
</dbReference>
<dbReference type="RefSeq" id="XP_030747775.1">
    <property type="nucleotide sequence ID" value="XM_030891915.1"/>
</dbReference>
<dbReference type="GO" id="GO:0015074">
    <property type="term" value="P:DNA integration"/>
    <property type="evidence" value="ECO:0007669"/>
    <property type="project" value="InterPro"/>
</dbReference>
<dbReference type="Pfam" id="PF03564">
    <property type="entry name" value="DUF1759"/>
    <property type="match status" value="1"/>
</dbReference>
<dbReference type="InterPro" id="IPR012337">
    <property type="entry name" value="RNaseH-like_sf"/>
</dbReference>
<dbReference type="Pfam" id="PF17921">
    <property type="entry name" value="Integrase_H2C2"/>
    <property type="match status" value="1"/>
</dbReference>
<dbReference type="InterPro" id="IPR005312">
    <property type="entry name" value="DUF1759"/>
</dbReference>
<dbReference type="OrthoDB" id="5876180at2759"/>
<dbReference type="Gene3D" id="3.30.70.270">
    <property type="match status" value="1"/>
</dbReference>
<dbReference type="GO" id="GO:0071897">
    <property type="term" value="P:DNA biosynthetic process"/>
    <property type="evidence" value="ECO:0007669"/>
    <property type="project" value="UniProtKB-ARBA"/>
</dbReference>
<dbReference type="Pfam" id="PF18701">
    <property type="entry name" value="DUF5641"/>
    <property type="match status" value="1"/>
</dbReference>
<protein>
    <submittedName>
        <fullName evidence="4">Uncharacterized protein LOC115876216</fullName>
    </submittedName>
</protein>
<keyword evidence="1" id="KW-0472">Membrane</keyword>
<dbReference type="Gene3D" id="3.10.10.10">
    <property type="entry name" value="HIV Type 1 Reverse Transcriptase, subunit A, domain 1"/>
    <property type="match status" value="1"/>
</dbReference>
<dbReference type="InterPro" id="IPR021109">
    <property type="entry name" value="Peptidase_aspartic_dom_sf"/>
</dbReference>
<keyword evidence="1" id="KW-1133">Transmembrane helix</keyword>
<keyword evidence="1" id="KW-0812">Transmembrane</keyword>
<dbReference type="InterPro" id="IPR036397">
    <property type="entry name" value="RNaseH_sf"/>
</dbReference>
<gene>
    <name evidence="4" type="primary">LOC115876216</name>
</gene>
<name>A0A6J2X9Z1_SITOR</name>
<dbReference type="Pfam" id="PF05380">
    <property type="entry name" value="Peptidase_A17"/>
    <property type="match status" value="1"/>
</dbReference>
<dbReference type="GO" id="GO:0042575">
    <property type="term" value="C:DNA polymerase complex"/>
    <property type="evidence" value="ECO:0007669"/>
    <property type="project" value="UniProtKB-ARBA"/>
</dbReference>
<dbReference type="Gene3D" id="3.30.420.10">
    <property type="entry name" value="Ribonuclease H-like superfamily/Ribonuclease H"/>
    <property type="match status" value="1"/>
</dbReference>
<dbReference type="KEGG" id="soy:115876216"/>
<dbReference type="GO" id="GO:0003676">
    <property type="term" value="F:nucleic acid binding"/>
    <property type="evidence" value="ECO:0007669"/>
    <property type="project" value="InterPro"/>
</dbReference>
<sequence length="1743" mass="198755">MQNEETRVLLGKRRVFKQRHTLFEKYFKTLKESFQDTSPTDRERFKIAELKLRLEKYEKLIQEYEIVQTEIEISSDDLDTQTLERETFEKNYFSLLVECKEFLSIFDKVIPNSHSESSNSSNFDVGSSNNNKNDFNVKLPEIKLPKFTGCYDNWLEFRDTFDSLINENSSITNIQKFHYLRAALDGGAMQVIRSIEFSADNYQIAWNSLLQRYNNNSVLVNNHVKAIFEMPTLSKESASDLRKMLDSLSKHLCSLKNLNQPVEHWDTLLVFVLSHKLDKSTLRAWEQVKAATTQGNSDTVTLKTFKDFLRSRADFLETVLMTKEVKIQSHSYQISTKFKTECIFCKGSNHYIQNCNDFLKLSTQDRLNQLKNRKLCLNCLRGFHTINNCLAGHCKKCTQKHNTILHNDFQVNSRPERPTTSSNNAFSATSSIASDNILLSTALVQIKNSKGYFQTCRVLLDSGSQSNFITEDTCKRLGLKTFPVSISVSGIVQTPFQIKQRCNITVVSMHNSFKADISCLLLPTINKGLPFQSFDLSNLNIPSNLRLADPGLSVSSKIDILIGAEWFYNLLCIGQFRLGPNLPTLQKTVLGWVVSGKLYNDPIAAQSMCNFSTSSNDEIYSLLKRFWEVEETVPPGSNVKFSSDEQLCEDIFSKTTERKDDGRFIVHIPLKCDPIILGDSREIATKRFYSLEKKLNREPKLKEEYAAFMNEYIQLGHMREISKIDEHSNSGFLPHHAVVNENNQTTKLRVVFDGSAQTDNGISFNSLQLVGPTIQDNLFSILLRFRQGPIVICADIVKMYRQIEIHRSQKHLQNILWRFDSSEELKTFELQTVTYGTASAPWLATRCLKQLTIDYSKIFPQSSHFVASNFYMDDLLISCNSESEALTICDEISKILSSGCFQLQKWATNSTKILQHIQNPSTILKIGKDQRTKILGLYWSYEDDQLMYTIADFISLNKFTKRTIMSDIAQIFDPLGLLGPCIILGKILLQSLWSLKLDWDESLPATIDNQWRQLRQELPVLNILKIPRFVSNTSIVKLELHGFADASLQAYGACLYIRSISSSGEIQVKLLTAKSRVSPLKSLTIPRLELCGALLLAQLVDRVKNSMTFTFDDIFLWCDSTVSLAWIRTSPSTLQVFVQTRVAQIQRLTQPNQWHHVRTADNPADFLSRGILPRALLDCTMWWNGPQWLSQPKDQWPYSAATFEGELPEAKDLSDTLRYLITISQKDDFAEEIQTLQRSHALPRQSKLLSLNPFLDDEGILRVGGRLSQSNFSFDVKHPILLSSKHHLTKLLFRHEHLRLFHAGQQQLLYSIRQRYWPLAGRNLAKQIVHSCIKCYRCKPLQPSPIMGNLPKARVTPAPPFYNTGIDYAGPVYLSSKKGRGAKVSKAYIALFVCFVTKATHLELVSDLSKDAFIAAFRRFVARRGKPSNVYSDNGTNFVGANSELRELSQFLKSQEHSLQDSISNIGVNWHFIPAFSPHFGGIWEAGVKSAKRHLTRIIGSVKLTFEEYCTILAEVEAILNSRPITPMSSDPNDLSALTPSHFLIGQPATSLPDPDLRDISTSRLSRYQLMQQCQQHFWSRWTREFLSELQLRTKWKTQQAALQVGSLVVLRDDHSHPLQWKLGRIVLLHPGSDGIARVATIKTSSGTVKRSFAKFLYCRLRLKADSFKAGACLVVIQCFLLFSVFLFLCVKLPLVIVRVGRPLRLRVVCQKKDERRWRNNKVVSNTSAVLIQVFNCNSNTSE</sequence>
<evidence type="ECO:0000256" key="1">
    <source>
        <dbReference type="SAM" id="Phobius"/>
    </source>
</evidence>
<dbReference type="Gene3D" id="2.40.70.10">
    <property type="entry name" value="Acid Proteases"/>
    <property type="match status" value="1"/>
</dbReference>
<dbReference type="SUPFAM" id="SSF56672">
    <property type="entry name" value="DNA/RNA polymerases"/>
    <property type="match status" value="1"/>
</dbReference>
<evidence type="ECO:0000313" key="3">
    <source>
        <dbReference type="Proteomes" id="UP000504635"/>
    </source>
</evidence>
<dbReference type="SUPFAM" id="SSF53098">
    <property type="entry name" value="Ribonuclease H-like"/>
    <property type="match status" value="1"/>
</dbReference>